<protein>
    <submittedName>
        <fullName evidence="1">Uncharacterized protein</fullName>
    </submittedName>
</protein>
<keyword evidence="2" id="KW-1185">Reference proteome</keyword>
<dbReference type="AlphaFoldDB" id="A0AAV3AFR9"/>
<evidence type="ECO:0000313" key="1">
    <source>
        <dbReference type="EMBL" id="DBA21772.1"/>
    </source>
</evidence>
<dbReference type="Proteomes" id="UP001181693">
    <property type="component" value="Unassembled WGS sequence"/>
</dbReference>
<dbReference type="EMBL" id="DYDO01000007">
    <property type="protein sequence ID" value="DBA21772.1"/>
    <property type="molecule type" value="Genomic_DNA"/>
</dbReference>
<gene>
    <name evidence="1" type="ORF">GDO54_018371</name>
</gene>
<name>A0AAV3AFR9_PYXAD</name>
<sequence length="92" mass="10861">MQSNVKLMYMRFTHENLYANDSPPALALCRSSHKYTNMYHSRSWRLCLYRHRPYNRRLSCVLSSPMSTTVYISRHSCLLIPSPSPPHHFAFV</sequence>
<comment type="caution">
    <text evidence="1">The sequence shown here is derived from an EMBL/GenBank/DDBJ whole genome shotgun (WGS) entry which is preliminary data.</text>
</comment>
<organism evidence="1 2">
    <name type="scientific">Pyxicephalus adspersus</name>
    <name type="common">African bullfrog</name>
    <dbReference type="NCBI Taxonomy" id="30357"/>
    <lineage>
        <taxon>Eukaryota</taxon>
        <taxon>Metazoa</taxon>
        <taxon>Chordata</taxon>
        <taxon>Craniata</taxon>
        <taxon>Vertebrata</taxon>
        <taxon>Euteleostomi</taxon>
        <taxon>Amphibia</taxon>
        <taxon>Batrachia</taxon>
        <taxon>Anura</taxon>
        <taxon>Neobatrachia</taxon>
        <taxon>Ranoidea</taxon>
        <taxon>Pyxicephalidae</taxon>
        <taxon>Pyxicephalinae</taxon>
        <taxon>Pyxicephalus</taxon>
    </lineage>
</organism>
<evidence type="ECO:0000313" key="2">
    <source>
        <dbReference type="Proteomes" id="UP001181693"/>
    </source>
</evidence>
<proteinExistence type="predicted"/>
<accession>A0AAV3AFR9</accession>
<reference evidence="1" key="1">
    <citation type="thesis" date="2020" institute="ProQuest LLC" country="789 East Eisenhower Parkway, Ann Arbor, MI, USA">
        <title>Comparative Genomics and Chromosome Evolution.</title>
        <authorList>
            <person name="Mudd A.B."/>
        </authorList>
    </citation>
    <scope>NUCLEOTIDE SEQUENCE</scope>
    <source>
        <strain evidence="1">1538</strain>
        <tissue evidence="1">Blood</tissue>
    </source>
</reference>